<feature type="compositionally biased region" description="Low complexity" evidence="1">
    <location>
        <begin position="690"/>
        <end position="737"/>
    </location>
</feature>
<dbReference type="Proteomes" id="UP000481858">
    <property type="component" value="Unassembled WGS sequence"/>
</dbReference>
<feature type="compositionally biased region" description="Basic and acidic residues" evidence="1">
    <location>
        <begin position="416"/>
        <end position="449"/>
    </location>
</feature>
<keyword evidence="2" id="KW-0812">Transmembrane</keyword>
<accession>A0A7C8MI45</accession>
<feature type="region of interest" description="Disordered" evidence="1">
    <location>
        <begin position="181"/>
        <end position="216"/>
    </location>
</feature>
<feature type="chain" id="PRO_5028953746" description="Glycoprotein X" evidence="3">
    <location>
        <begin position="25"/>
        <end position="776"/>
    </location>
</feature>
<feature type="signal peptide" evidence="3">
    <location>
        <begin position="1"/>
        <end position="24"/>
    </location>
</feature>
<evidence type="ECO:0008006" key="6">
    <source>
        <dbReference type="Google" id="ProtNLM"/>
    </source>
</evidence>
<feature type="region of interest" description="Disordered" evidence="1">
    <location>
        <begin position="416"/>
        <end position="453"/>
    </location>
</feature>
<feature type="compositionally biased region" description="Low complexity" evidence="1">
    <location>
        <begin position="671"/>
        <end position="680"/>
    </location>
</feature>
<sequence length="776" mass="83953">MILAYWLSLWVGVGFASLLNVTSGEQNQCYSPDPYTVTELQTETVTSYGTLTVFESFYNSIGQTVEEDQTVTVTNLVTISVMDGEDATQQVTEITGDVAYWTYPTSTVSCSTKPWYYWDQTTTVCVTITSWVTTTSTIFKPTTTTTTKTKPTTITTTETTTKPTTIYQTIIVTWTTTETDTETTITTTTETDTETTITTTTETDTESTTTTTTDTELTTTTTTDIETITYTTVIPTTITEFVPTTILVPTTIVIDHTSTTTEYLTSISTTSIFITSYITLTVITTTTATDTTTTTATATDTTTATDTSTTTYTTVVPTTTTSVITTTSLVPTTIISDHTSIITSFVPTTFTYFYDDFCISNYGYYYRDDHPADNLTRDSDHHKYICYGVGDLSHGLHDEHHQLHNNAGDHNRVADDHNTTADYHDAPPSHGDILSRDRNRVSHTDEYPRDPSYSLRSHIKPAMGLPTWDSIPDETYVCEDRAWCADSPAYPVVRWRDNETSYYPPTEGYYNLAPEAFGLSDDIFAIHYTTTVSDGVTITISTGNWVSQTQLTAYPPSSTSTATAALVAPGPVRRRSAVLSKRALTLPAICYDTCNNVNIEAQSVGKTRDLCAQGSPFLSYLQACEDCIAANLENVQDTRREYLEPAFAQYLGYCSSTNPSSASNGGGGQGQVSTTTGGSTISAAPPASVTTAEPIPPTSTSTSTSSSAQESSASSTSPVSSAITPTGNFTTPATVPSPTFTTPVPVPTAAAPPAFLRGAGLGSFFFTLLSLFFVII</sequence>
<comment type="caution">
    <text evidence="4">The sequence shown here is derived from an EMBL/GenBank/DDBJ whole genome shotgun (WGS) entry which is preliminary data.</text>
</comment>
<name>A0A7C8MI45_9PEZI</name>
<dbReference type="PANTHER" id="PTHR38122">
    <property type="entry name" value="GLYCOPROTEIN X"/>
    <property type="match status" value="1"/>
</dbReference>
<evidence type="ECO:0000256" key="1">
    <source>
        <dbReference type="SAM" id="MobiDB-lite"/>
    </source>
</evidence>
<keyword evidence="2" id="KW-1133">Transmembrane helix</keyword>
<organism evidence="4 5">
    <name type="scientific">Xylaria multiplex</name>
    <dbReference type="NCBI Taxonomy" id="323545"/>
    <lineage>
        <taxon>Eukaryota</taxon>
        <taxon>Fungi</taxon>
        <taxon>Dikarya</taxon>
        <taxon>Ascomycota</taxon>
        <taxon>Pezizomycotina</taxon>
        <taxon>Sordariomycetes</taxon>
        <taxon>Xylariomycetidae</taxon>
        <taxon>Xylariales</taxon>
        <taxon>Xylariaceae</taxon>
        <taxon>Xylaria</taxon>
    </lineage>
</organism>
<evidence type="ECO:0000313" key="4">
    <source>
        <dbReference type="EMBL" id="KAF2963050.1"/>
    </source>
</evidence>
<evidence type="ECO:0000256" key="2">
    <source>
        <dbReference type="SAM" id="Phobius"/>
    </source>
</evidence>
<feature type="region of interest" description="Disordered" evidence="1">
    <location>
        <begin position="659"/>
        <end position="737"/>
    </location>
</feature>
<reference evidence="4 5" key="1">
    <citation type="submission" date="2019-12" db="EMBL/GenBank/DDBJ databases">
        <title>Draft genome sequence of the ascomycete Xylaria multiplex DSM 110363.</title>
        <authorList>
            <person name="Buettner E."/>
            <person name="Kellner H."/>
        </authorList>
    </citation>
    <scope>NUCLEOTIDE SEQUENCE [LARGE SCALE GENOMIC DNA]</scope>
    <source>
        <strain evidence="4 5">DSM 110363</strain>
    </source>
</reference>
<protein>
    <recommendedName>
        <fullName evidence="6">Glycoprotein X</fullName>
    </recommendedName>
</protein>
<dbReference type="EMBL" id="WUBL01000237">
    <property type="protein sequence ID" value="KAF2963050.1"/>
    <property type="molecule type" value="Genomic_DNA"/>
</dbReference>
<dbReference type="OrthoDB" id="5414836at2759"/>
<gene>
    <name evidence="4" type="ORF">GQX73_g10520</name>
</gene>
<keyword evidence="2" id="KW-0472">Membrane</keyword>
<evidence type="ECO:0000313" key="5">
    <source>
        <dbReference type="Proteomes" id="UP000481858"/>
    </source>
</evidence>
<evidence type="ECO:0000256" key="3">
    <source>
        <dbReference type="SAM" id="SignalP"/>
    </source>
</evidence>
<dbReference type="InParanoid" id="A0A7C8MI45"/>
<keyword evidence="5" id="KW-1185">Reference proteome</keyword>
<dbReference type="AlphaFoldDB" id="A0A7C8MI45"/>
<dbReference type="PANTHER" id="PTHR38122:SF1">
    <property type="entry name" value="GLYCOPROTEIN X"/>
    <property type="match status" value="1"/>
</dbReference>
<keyword evidence="3" id="KW-0732">Signal</keyword>
<proteinExistence type="predicted"/>
<feature type="transmembrane region" description="Helical" evidence="2">
    <location>
        <begin position="754"/>
        <end position="775"/>
    </location>
</feature>